<evidence type="ECO:0008006" key="3">
    <source>
        <dbReference type="Google" id="ProtNLM"/>
    </source>
</evidence>
<gene>
    <name evidence="1" type="ORF">R3P38DRAFT_2534479</name>
</gene>
<reference evidence="1 2" key="1">
    <citation type="journal article" date="2024" name="J Genomics">
        <title>Draft genome sequencing and assembly of Favolaschia claudopus CIRM-BRFM 2984 isolated from oak limbs.</title>
        <authorList>
            <person name="Navarro D."/>
            <person name="Drula E."/>
            <person name="Chaduli D."/>
            <person name="Cazenave R."/>
            <person name="Ahrendt S."/>
            <person name="Wang J."/>
            <person name="Lipzen A."/>
            <person name="Daum C."/>
            <person name="Barry K."/>
            <person name="Grigoriev I.V."/>
            <person name="Favel A."/>
            <person name="Rosso M.N."/>
            <person name="Martin F."/>
        </authorList>
    </citation>
    <scope>NUCLEOTIDE SEQUENCE [LARGE SCALE GENOMIC DNA]</scope>
    <source>
        <strain evidence="1 2">CIRM-BRFM 2984</strain>
    </source>
</reference>
<dbReference type="PANTHER" id="PTHR45458">
    <property type="entry name" value="SHORT-CHAIN DEHYDROGENASE/REDUCTASE SDR"/>
    <property type="match status" value="1"/>
</dbReference>
<name>A0AAW0B518_9AGAR</name>
<dbReference type="GO" id="GO:0016616">
    <property type="term" value="F:oxidoreductase activity, acting on the CH-OH group of donors, NAD or NADP as acceptor"/>
    <property type="evidence" value="ECO:0007669"/>
    <property type="project" value="TreeGrafter"/>
</dbReference>
<evidence type="ECO:0000313" key="1">
    <source>
        <dbReference type="EMBL" id="KAK7021201.1"/>
    </source>
</evidence>
<sequence length="243" mass="25731">MSTEQIVLVVGASRGIGLSLVEQLAARPDTTAIGTARGSCAALEAITPKVKVLTLDLLDEESIQKAASTIPELDTLIVNGAIGARDPVTIIPTDKLFEYLNINVLGPHRVIQAFLPALRARKTRRIIGISSVGGSLATHAAPGSLAAQGLAGCYSTSKAAFNMMLVQFHNELQKERFTVIVLHPGFVATDMGNQAHLLKLAEKAGLVGMPVSTSVEGILKVVDGLDHTKSASFFDWKGDIVPW</sequence>
<dbReference type="InterPro" id="IPR052184">
    <property type="entry name" value="SDR_enzymes"/>
</dbReference>
<keyword evidence="2" id="KW-1185">Reference proteome</keyword>
<dbReference type="Gene3D" id="3.40.50.720">
    <property type="entry name" value="NAD(P)-binding Rossmann-like Domain"/>
    <property type="match status" value="1"/>
</dbReference>
<dbReference type="EMBL" id="JAWWNJ010000039">
    <property type="protein sequence ID" value="KAK7021201.1"/>
    <property type="molecule type" value="Genomic_DNA"/>
</dbReference>
<dbReference type="AlphaFoldDB" id="A0AAW0B518"/>
<accession>A0AAW0B518</accession>
<dbReference type="InterPro" id="IPR036291">
    <property type="entry name" value="NAD(P)-bd_dom_sf"/>
</dbReference>
<proteinExistence type="predicted"/>
<dbReference type="SUPFAM" id="SSF51735">
    <property type="entry name" value="NAD(P)-binding Rossmann-fold domains"/>
    <property type="match status" value="1"/>
</dbReference>
<dbReference type="CDD" id="cd05325">
    <property type="entry name" value="carb_red_sniffer_like_SDR_c"/>
    <property type="match status" value="1"/>
</dbReference>
<dbReference type="Proteomes" id="UP001362999">
    <property type="component" value="Unassembled WGS sequence"/>
</dbReference>
<dbReference type="InterPro" id="IPR002347">
    <property type="entry name" value="SDR_fam"/>
</dbReference>
<dbReference type="PRINTS" id="PR00081">
    <property type="entry name" value="GDHRDH"/>
</dbReference>
<dbReference type="PANTHER" id="PTHR45458:SF1">
    <property type="entry name" value="SHORT CHAIN DEHYDROGENASE"/>
    <property type="match status" value="1"/>
</dbReference>
<protein>
    <recommendedName>
        <fullName evidence="3">NAD(P)-binding protein</fullName>
    </recommendedName>
</protein>
<organism evidence="1 2">
    <name type="scientific">Favolaschia claudopus</name>
    <dbReference type="NCBI Taxonomy" id="2862362"/>
    <lineage>
        <taxon>Eukaryota</taxon>
        <taxon>Fungi</taxon>
        <taxon>Dikarya</taxon>
        <taxon>Basidiomycota</taxon>
        <taxon>Agaricomycotina</taxon>
        <taxon>Agaricomycetes</taxon>
        <taxon>Agaricomycetidae</taxon>
        <taxon>Agaricales</taxon>
        <taxon>Marasmiineae</taxon>
        <taxon>Mycenaceae</taxon>
        <taxon>Favolaschia</taxon>
    </lineage>
</organism>
<evidence type="ECO:0000313" key="2">
    <source>
        <dbReference type="Proteomes" id="UP001362999"/>
    </source>
</evidence>
<dbReference type="Pfam" id="PF00106">
    <property type="entry name" value="adh_short"/>
    <property type="match status" value="1"/>
</dbReference>
<comment type="caution">
    <text evidence="1">The sequence shown here is derived from an EMBL/GenBank/DDBJ whole genome shotgun (WGS) entry which is preliminary data.</text>
</comment>